<evidence type="ECO:0000259" key="1">
    <source>
        <dbReference type="Pfam" id="PF09994"/>
    </source>
</evidence>
<dbReference type="OrthoDB" id="4378831at2"/>
<dbReference type="RefSeq" id="WP_158017097.1">
    <property type="nucleotide sequence ID" value="NZ_CBCSKE010000066.1"/>
</dbReference>
<name>A0A3S4BF07_9MYCO</name>
<protein>
    <recommendedName>
        <fullName evidence="1">T6SS Phospholipase effector Tle1-like catalytic domain-containing protein</fullName>
    </recommendedName>
</protein>
<reference evidence="3" key="1">
    <citation type="submission" date="2018-02" db="EMBL/GenBank/DDBJ databases">
        <authorList>
            <person name="Seth-Smith MB H."/>
            <person name="Seth-Smith H."/>
        </authorList>
    </citation>
    <scope>NUCLEOTIDE SEQUENCE [LARGE SCALE GENOMIC DNA]</scope>
</reference>
<dbReference type="InterPro" id="IPR018712">
    <property type="entry name" value="Tle1-like_cat"/>
</dbReference>
<dbReference type="AlphaFoldDB" id="A0A3S4BF07"/>
<evidence type="ECO:0000313" key="3">
    <source>
        <dbReference type="Proteomes" id="UP000269998"/>
    </source>
</evidence>
<evidence type="ECO:0000313" key="2">
    <source>
        <dbReference type="EMBL" id="VDM89156.1"/>
    </source>
</evidence>
<sequence>MSKHLVVCCDGTWNTPDQQKPTNVTKVALAVSQQAPSGREQRTFYHCGVGTRRWERIRGGGFGFGLSRDLRETYRVIVQNFDPGDQLYFFGFSRGAFTARSIVGFIRNCGILRREHIDRLNEAYRLYRSRRPDSNPREIEATLFRRSYSHETRIRFIGVWDTVGSLGIPLDGLRLVNLFNRRWQFHDTELSGIVDSAFHALAIDEKRGPFRPTLWGPRADAPTDQRIEQVWFTGVHSDVGGGYPEHELSDIALLWMVDRARSCGLAFDHDAFLCLPSRDAQAPPGATSVTARTAVYPDPLGPLHESRTGVYRLIKPFVRPLGTTDASHEYVASSAGERRAHLPTSAPANLVAYLDNTPQTIEVEEICR</sequence>
<feature type="domain" description="T6SS Phospholipase effector Tle1-like catalytic" evidence="1">
    <location>
        <begin position="3"/>
        <end position="258"/>
    </location>
</feature>
<dbReference type="PANTHER" id="PTHR33840:SF1">
    <property type="entry name" value="TLE1 PHOSPHOLIPASE DOMAIN-CONTAINING PROTEIN"/>
    <property type="match status" value="1"/>
</dbReference>
<dbReference type="Pfam" id="PF09994">
    <property type="entry name" value="T6SS_Tle1-like_cat"/>
    <property type="match status" value="1"/>
</dbReference>
<organism evidence="2 3">
    <name type="scientific">Mycobacterium basiliense</name>
    <dbReference type="NCBI Taxonomy" id="2094119"/>
    <lineage>
        <taxon>Bacteria</taxon>
        <taxon>Bacillati</taxon>
        <taxon>Actinomycetota</taxon>
        <taxon>Actinomycetes</taxon>
        <taxon>Mycobacteriales</taxon>
        <taxon>Mycobacteriaceae</taxon>
        <taxon>Mycobacterium</taxon>
    </lineage>
</organism>
<proteinExistence type="predicted"/>
<accession>A0A3S4BF07</accession>
<keyword evidence="3" id="KW-1185">Reference proteome</keyword>
<dbReference type="EMBL" id="LR130759">
    <property type="protein sequence ID" value="VDM89156.1"/>
    <property type="molecule type" value="Genomic_DNA"/>
</dbReference>
<dbReference type="KEGG" id="mbai:MB901379_02724"/>
<gene>
    <name evidence="2" type="ORF">MB901379_02724</name>
</gene>
<dbReference type="PANTHER" id="PTHR33840">
    <property type="match status" value="1"/>
</dbReference>
<dbReference type="Proteomes" id="UP000269998">
    <property type="component" value="Chromosome"/>
</dbReference>